<evidence type="ECO:0000256" key="1">
    <source>
        <dbReference type="SAM" id="Phobius"/>
    </source>
</evidence>
<reference evidence="2" key="1">
    <citation type="submission" date="2022-12" db="EMBL/GenBank/DDBJ databases">
        <title>Description and comparative metabolic analysis of Aerococcus sp. nov., isolated from the feces of a pig.</title>
        <authorList>
            <person name="Chang Y.-H."/>
        </authorList>
    </citation>
    <scope>NUCLEOTIDE SEQUENCE</scope>
    <source>
        <strain evidence="2">YH-aer222</strain>
    </source>
</reference>
<organism evidence="2 3">
    <name type="scientific">Aerococcus kribbianus</name>
    <dbReference type="NCBI Taxonomy" id="2999064"/>
    <lineage>
        <taxon>Bacteria</taxon>
        <taxon>Bacillati</taxon>
        <taxon>Bacillota</taxon>
        <taxon>Bacilli</taxon>
        <taxon>Lactobacillales</taxon>
        <taxon>Aerococcaceae</taxon>
        <taxon>Aerococcus</taxon>
    </lineage>
</organism>
<feature type="transmembrane region" description="Helical" evidence="1">
    <location>
        <begin position="105"/>
        <end position="127"/>
    </location>
</feature>
<feature type="transmembrane region" description="Helical" evidence="1">
    <location>
        <begin position="203"/>
        <end position="223"/>
    </location>
</feature>
<dbReference type="RefSeq" id="WP_268752221.1">
    <property type="nucleotide sequence ID" value="NZ_JAPRFQ010000001.1"/>
</dbReference>
<proteinExistence type="predicted"/>
<accession>A0A9X3FN68</accession>
<dbReference type="AlphaFoldDB" id="A0A9X3FN68"/>
<dbReference type="EMBL" id="JAPRFR010000001">
    <property type="protein sequence ID" value="MCZ0725915.1"/>
    <property type="molecule type" value="Genomic_DNA"/>
</dbReference>
<comment type="caution">
    <text evidence="2">The sequence shown here is derived from an EMBL/GenBank/DDBJ whole genome shotgun (WGS) entry which is preliminary data.</text>
</comment>
<evidence type="ECO:0000313" key="2">
    <source>
        <dbReference type="EMBL" id="MCZ0725915.1"/>
    </source>
</evidence>
<keyword evidence="1" id="KW-0472">Membrane</keyword>
<protein>
    <submittedName>
        <fullName evidence="2">DUF1129 family protein</fullName>
    </submittedName>
</protein>
<feature type="transmembrane region" description="Helical" evidence="1">
    <location>
        <begin position="175"/>
        <end position="197"/>
    </location>
</feature>
<feature type="transmembrane region" description="Helical" evidence="1">
    <location>
        <begin position="133"/>
        <end position="155"/>
    </location>
</feature>
<name>A0A9X3FN68_9LACT</name>
<keyword evidence="1" id="KW-1133">Transmembrane helix</keyword>
<sequence length="234" mass="26540">MTKKDDQQIDLTASRANWERENKEMYPQLTNKNADFMRKFKNEMADREFKGEFLEHENAMLRELLDKQKEGVTAKHLYGTPHSYAEFLENYEDNKPAEPASFGQYVIEGGLLIGGIFALINGVTMMLGGSESASSSAGIITLLMNFVVSGFAMAFITKNQPDLNKPKGERGMWRYIFVAIAVMLVWAAFIFLTQLIPASINRVLPPFVYILIGVLALLGRWWYKKTYNIAGTLF</sequence>
<dbReference type="PIRSF" id="PIRSF033111">
    <property type="entry name" value="UCP033111"/>
    <property type="match status" value="1"/>
</dbReference>
<keyword evidence="3" id="KW-1185">Reference proteome</keyword>
<dbReference type="Pfam" id="PF06570">
    <property type="entry name" value="DUF1129"/>
    <property type="match status" value="1"/>
</dbReference>
<gene>
    <name evidence="2" type="ORF">OW157_04935</name>
</gene>
<dbReference type="InterPro" id="IPR009214">
    <property type="entry name" value="DUF1129"/>
</dbReference>
<keyword evidence="1" id="KW-0812">Transmembrane</keyword>
<evidence type="ECO:0000313" key="3">
    <source>
        <dbReference type="Proteomes" id="UP001146670"/>
    </source>
</evidence>
<dbReference type="Proteomes" id="UP001146670">
    <property type="component" value="Unassembled WGS sequence"/>
</dbReference>